<dbReference type="AlphaFoldDB" id="A0A080N446"/>
<dbReference type="InterPro" id="IPR021517">
    <property type="entry name" value="DUF3180"/>
</dbReference>
<dbReference type="eggNOG" id="ENOG5033CMQ">
    <property type="taxonomic scope" value="Bacteria"/>
</dbReference>
<gene>
    <name evidence="3" type="ORF">BBOMB_0360</name>
</gene>
<dbReference type="EMBL" id="ATLK01000001">
    <property type="protein sequence ID" value="KFF31030.1"/>
    <property type="molecule type" value="Genomic_DNA"/>
</dbReference>
<proteinExistence type="predicted"/>
<protein>
    <recommendedName>
        <fullName evidence="5">DUF3180 domain-containing protein</fullName>
    </recommendedName>
</protein>
<evidence type="ECO:0008006" key="5">
    <source>
        <dbReference type="Google" id="ProtNLM"/>
    </source>
</evidence>
<evidence type="ECO:0000313" key="3">
    <source>
        <dbReference type="EMBL" id="KFF31030.1"/>
    </source>
</evidence>
<feature type="transmembrane region" description="Helical" evidence="2">
    <location>
        <begin position="80"/>
        <end position="101"/>
    </location>
</feature>
<dbReference type="RefSeq" id="WP_044086548.1">
    <property type="nucleotide sequence ID" value="NZ_ATLK01000001.1"/>
</dbReference>
<sequence length="178" mass="19783">MRVQRTPWWYFPIAIIIGWFFGTVAVKTAEKSGVSLIGAPWTIPIALVIVGLVTFYLAWQVHQYVTANNDKRKSWFDPKRAVFALVQSKALGIAAALLAGWYLGQFVLLIAHVEAPYYRTIVIQCGVTGLVCLADMVVGIVGEWMCQLPPIDGPENPSAKRKCKKGNGLFQPATKERY</sequence>
<keyword evidence="2" id="KW-0472">Membrane</keyword>
<evidence type="ECO:0000313" key="4">
    <source>
        <dbReference type="Proteomes" id="UP000028730"/>
    </source>
</evidence>
<feature type="transmembrane region" description="Helical" evidence="2">
    <location>
        <begin position="7"/>
        <end position="26"/>
    </location>
</feature>
<feature type="region of interest" description="Disordered" evidence="1">
    <location>
        <begin position="155"/>
        <end position="178"/>
    </location>
</feature>
<dbReference type="Proteomes" id="UP000028730">
    <property type="component" value="Unassembled WGS sequence"/>
</dbReference>
<feature type="transmembrane region" description="Helical" evidence="2">
    <location>
        <begin position="38"/>
        <end position="59"/>
    </location>
</feature>
<evidence type="ECO:0000256" key="1">
    <source>
        <dbReference type="SAM" id="MobiDB-lite"/>
    </source>
</evidence>
<organism evidence="3 4">
    <name type="scientific">Bifidobacterium bombi DSM 19703</name>
    <dbReference type="NCBI Taxonomy" id="1341695"/>
    <lineage>
        <taxon>Bacteria</taxon>
        <taxon>Bacillati</taxon>
        <taxon>Actinomycetota</taxon>
        <taxon>Actinomycetes</taxon>
        <taxon>Bifidobacteriales</taxon>
        <taxon>Bifidobacteriaceae</taxon>
        <taxon>Bifidobacterium</taxon>
    </lineage>
</organism>
<keyword evidence="2" id="KW-0812">Transmembrane</keyword>
<comment type="caution">
    <text evidence="3">The sequence shown here is derived from an EMBL/GenBank/DDBJ whole genome shotgun (WGS) entry which is preliminary data.</text>
</comment>
<dbReference type="OrthoDB" id="3242755at2"/>
<evidence type="ECO:0000256" key="2">
    <source>
        <dbReference type="SAM" id="Phobius"/>
    </source>
</evidence>
<accession>A0A080N446</accession>
<reference evidence="3 4" key="1">
    <citation type="journal article" date="2014" name="Appl. Environ. Microbiol.">
        <title>Genomic encyclopedia of type strains of the genus Bifidobacterium.</title>
        <authorList>
            <person name="Milani C."/>
            <person name="Lugli G.A."/>
            <person name="Duranti S."/>
            <person name="Turroni F."/>
            <person name="Bottacini F."/>
            <person name="Mangifesta M."/>
            <person name="Sanchez B."/>
            <person name="Viappiani A."/>
            <person name="Mancabelli L."/>
            <person name="Taminiau B."/>
            <person name="Delcenserie V."/>
            <person name="Barrangou R."/>
            <person name="Margolles A."/>
            <person name="van Sinderen D."/>
            <person name="Ventura M."/>
        </authorList>
    </citation>
    <scope>NUCLEOTIDE SEQUENCE [LARGE SCALE GENOMIC DNA]</scope>
    <source>
        <strain evidence="3 4">DSM 19703</strain>
    </source>
</reference>
<name>A0A080N446_9BIFI</name>
<keyword evidence="2" id="KW-1133">Transmembrane helix</keyword>
<keyword evidence="4" id="KW-1185">Reference proteome</keyword>
<feature type="transmembrane region" description="Helical" evidence="2">
    <location>
        <begin position="121"/>
        <end position="141"/>
    </location>
</feature>
<dbReference type="STRING" id="1341695.BBOMB_0360"/>
<dbReference type="Pfam" id="PF11377">
    <property type="entry name" value="DUF3180"/>
    <property type="match status" value="1"/>
</dbReference>